<accession>A0A1Y5S7V0</accession>
<keyword evidence="3" id="KW-1185">Reference proteome</keyword>
<protein>
    <recommendedName>
        <fullName evidence="4">Lipoprotein</fullName>
    </recommendedName>
</protein>
<proteinExistence type="predicted"/>
<dbReference type="RefSeq" id="WP_085891737.1">
    <property type="nucleotide sequence ID" value="NZ_FWFL01000003.1"/>
</dbReference>
<evidence type="ECO:0008006" key="4">
    <source>
        <dbReference type="Google" id="ProtNLM"/>
    </source>
</evidence>
<evidence type="ECO:0000313" key="2">
    <source>
        <dbReference type="EMBL" id="SLN32127.1"/>
    </source>
</evidence>
<evidence type="ECO:0000313" key="3">
    <source>
        <dbReference type="Proteomes" id="UP000193827"/>
    </source>
</evidence>
<feature type="region of interest" description="Disordered" evidence="1">
    <location>
        <begin position="75"/>
        <end position="95"/>
    </location>
</feature>
<dbReference type="Proteomes" id="UP000193827">
    <property type="component" value="Unassembled WGS sequence"/>
</dbReference>
<dbReference type="PROSITE" id="PS51257">
    <property type="entry name" value="PROKAR_LIPOPROTEIN"/>
    <property type="match status" value="1"/>
</dbReference>
<gene>
    <name evidence="2" type="ORF">PEL8287_01505</name>
</gene>
<dbReference type="EMBL" id="FWFL01000003">
    <property type="protein sequence ID" value="SLN32127.1"/>
    <property type="molecule type" value="Genomic_DNA"/>
</dbReference>
<dbReference type="OrthoDB" id="7872359at2"/>
<dbReference type="AlphaFoldDB" id="A0A1Y5S7V0"/>
<organism evidence="2 3">
    <name type="scientific">Roseovarius litorisediminis</name>
    <dbReference type="NCBI Taxonomy" id="1312363"/>
    <lineage>
        <taxon>Bacteria</taxon>
        <taxon>Pseudomonadati</taxon>
        <taxon>Pseudomonadota</taxon>
        <taxon>Alphaproteobacteria</taxon>
        <taxon>Rhodobacterales</taxon>
        <taxon>Roseobacteraceae</taxon>
        <taxon>Roseovarius</taxon>
    </lineage>
</organism>
<sequence length="95" mass="10665">MRPRFALALFPLTIIIACTQFPQLDDAVSTDARDAPYPDLVPVENIQNQVPDTQVEPTTVEEVEARAARLKERAQQLRGPVVDDATHRRMKQGVQ</sequence>
<reference evidence="2 3" key="1">
    <citation type="submission" date="2017-03" db="EMBL/GenBank/DDBJ databases">
        <authorList>
            <person name="Afonso C.L."/>
            <person name="Miller P.J."/>
            <person name="Scott M.A."/>
            <person name="Spackman E."/>
            <person name="Goraichik I."/>
            <person name="Dimitrov K.M."/>
            <person name="Suarez D.L."/>
            <person name="Swayne D.E."/>
        </authorList>
    </citation>
    <scope>NUCLEOTIDE SEQUENCE [LARGE SCALE GENOMIC DNA]</scope>
    <source>
        <strain evidence="2 3">CECT 8287</strain>
    </source>
</reference>
<evidence type="ECO:0000256" key="1">
    <source>
        <dbReference type="SAM" id="MobiDB-lite"/>
    </source>
</evidence>
<name>A0A1Y5S7V0_9RHOB</name>